<evidence type="ECO:0000256" key="2">
    <source>
        <dbReference type="ARBA" id="ARBA00005745"/>
    </source>
</evidence>
<organism evidence="9 10">
    <name type="scientific">Limnobacter litoralis</name>
    <dbReference type="NCBI Taxonomy" id="481366"/>
    <lineage>
        <taxon>Bacteria</taxon>
        <taxon>Pseudomonadati</taxon>
        <taxon>Pseudomonadota</taxon>
        <taxon>Betaproteobacteria</taxon>
        <taxon>Burkholderiales</taxon>
        <taxon>Burkholderiaceae</taxon>
        <taxon>Limnobacter</taxon>
    </lineage>
</organism>
<keyword evidence="6 7" id="KW-0472">Membrane</keyword>
<evidence type="ECO:0000256" key="1">
    <source>
        <dbReference type="ARBA" id="ARBA00004651"/>
    </source>
</evidence>
<evidence type="ECO:0000256" key="4">
    <source>
        <dbReference type="ARBA" id="ARBA00022692"/>
    </source>
</evidence>
<feature type="transmembrane region" description="Helical" evidence="7">
    <location>
        <begin position="160"/>
        <end position="181"/>
    </location>
</feature>
<keyword evidence="10" id="KW-1185">Reference proteome</keyword>
<evidence type="ECO:0000256" key="5">
    <source>
        <dbReference type="ARBA" id="ARBA00022989"/>
    </source>
</evidence>
<dbReference type="Gene3D" id="1.20.81.30">
    <property type="entry name" value="Type II secretion system (T2SS), domain F"/>
    <property type="match status" value="2"/>
</dbReference>
<comment type="subcellular location">
    <subcellularLocation>
        <location evidence="1">Cell membrane</location>
        <topology evidence="1">Multi-pass membrane protein</topology>
    </subcellularLocation>
</comment>
<dbReference type="InterPro" id="IPR003004">
    <property type="entry name" value="GspF/PilC"/>
</dbReference>
<dbReference type="Proteomes" id="UP001156664">
    <property type="component" value="Unassembled WGS sequence"/>
</dbReference>
<keyword evidence="4 7" id="KW-0812">Transmembrane</keyword>
<dbReference type="EMBL" id="BSOJ01000030">
    <property type="protein sequence ID" value="GLR27378.1"/>
    <property type="molecule type" value="Genomic_DNA"/>
</dbReference>
<feature type="transmembrane region" description="Helical" evidence="7">
    <location>
        <begin position="118"/>
        <end position="140"/>
    </location>
</feature>
<keyword evidence="5 7" id="KW-1133">Transmembrane helix</keyword>
<name>A0ABQ5YRX1_9BURK</name>
<evidence type="ECO:0000256" key="7">
    <source>
        <dbReference type="SAM" id="Phobius"/>
    </source>
</evidence>
<keyword evidence="3" id="KW-1003">Cell membrane</keyword>
<proteinExistence type="inferred from homology"/>
<evidence type="ECO:0000256" key="3">
    <source>
        <dbReference type="ARBA" id="ARBA00022475"/>
    </source>
</evidence>
<comment type="similarity">
    <text evidence="2">Belongs to the GSP F family.</text>
</comment>
<evidence type="ECO:0000256" key="6">
    <source>
        <dbReference type="ARBA" id="ARBA00023136"/>
    </source>
</evidence>
<dbReference type="InterPro" id="IPR018076">
    <property type="entry name" value="T2SS_GspF_dom"/>
</dbReference>
<gene>
    <name evidence="9" type="ORF">GCM10007875_24690</name>
</gene>
<evidence type="ECO:0000313" key="10">
    <source>
        <dbReference type="Proteomes" id="UP001156664"/>
    </source>
</evidence>
<sequence>MIQRLMSKWPTPVGVWIQWFDQWIALLNAGLPLVDSLELSITMQSGLHSRGAMVNALRSSVVDLQAGVNLCSAFADHGRRVPPEICIALMCAQNTGDFAGQLRAHCDRWQRWLAARKALLNSLSYPLFVCLCALLCSWFLHNQPLLASATPESQPTDLYSASSVLSGVGLLSLLCLMPLWFNKRHAIHSKSLPLFGHWLPIKALASAQYFFLIACELEAGVDLIHSLRTRPLQHKVQLLGSSRQWQSLNRLATRLVRSIQRGQGLHQSCLNAGAPDLLSQQINVAQHTGQLAQAFHLTAKVCEAQALIQLKKLQAVAGPVLLALAGLTLALAYQHSIAPLYSQLGHM</sequence>
<evidence type="ECO:0000313" key="9">
    <source>
        <dbReference type="EMBL" id="GLR27378.1"/>
    </source>
</evidence>
<feature type="transmembrane region" description="Helical" evidence="7">
    <location>
        <begin position="315"/>
        <end position="333"/>
    </location>
</feature>
<dbReference type="PANTHER" id="PTHR30012">
    <property type="entry name" value="GENERAL SECRETION PATHWAY PROTEIN"/>
    <property type="match status" value="1"/>
</dbReference>
<comment type="caution">
    <text evidence="9">The sequence shown here is derived from an EMBL/GenBank/DDBJ whole genome shotgun (WGS) entry which is preliminary data.</text>
</comment>
<evidence type="ECO:0000259" key="8">
    <source>
        <dbReference type="Pfam" id="PF00482"/>
    </source>
</evidence>
<dbReference type="Pfam" id="PF00482">
    <property type="entry name" value="T2SSF"/>
    <property type="match status" value="2"/>
</dbReference>
<dbReference type="PANTHER" id="PTHR30012:SF0">
    <property type="entry name" value="TYPE II SECRETION SYSTEM PROTEIN F-RELATED"/>
    <property type="match status" value="1"/>
</dbReference>
<accession>A0ABQ5YRX1</accession>
<dbReference type="InterPro" id="IPR042094">
    <property type="entry name" value="T2SS_GspF_sf"/>
</dbReference>
<feature type="domain" description="Type II secretion system protein GspF" evidence="8">
    <location>
        <begin position="19"/>
        <end position="140"/>
    </location>
</feature>
<reference evidence="10" key="1">
    <citation type="journal article" date="2019" name="Int. J. Syst. Evol. Microbiol.">
        <title>The Global Catalogue of Microorganisms (GCM) 10K type strain sequencing project: providing services to taxonomists for standard genome sequencing and annotation.</title>
        <authorList>
            <consortium name="The Broad Institute Genomics Platform"/>
            <consortium name="The Broad Institute Genome Sequencing Center for Infectious Disease"/>
            <person name="Wu L."/>
            <person name="Ma J."/>
        </authorList>
    </citation>
    <scope>NUCLEOTIDE SEQUENCE [LARGE SCALE GENOMIC DNA]</scope>
    <source>
        <strain evidence="10">NBRC 105857</strain>
    </source>
</reference>
<dbReference type="RefSeq" id="WP_284282137.1">
    <property type="nucleotide sequence ID" value="NZ_BSOJ01000030.1"/>
</dbReference>
<feature type="domain" description="Type II secretion system protein GspF" evidence="8">
    <location>
        <begin position="238"/>
        <end position="332"/>
    </location>
</feature>
<protein>
    <recommendedName>
        <fullName evidence="8">Type II secretion system protein GspF domain-containing protein</fullName>
    </recommendedName>
</protein>